<proteinExistence type="predicted"/>
<accession>B8KUZ1</accession>
<protein>
    <submittedName>
        <fullName evidence="1">Uncharacterized protein</fullName>
    </submittedName>
</protein>
<dbReference type="Proteomes" id="UP000004699">
    <property type="component" value="Unassembled WGS sequence"/>
</dbReference>
<dbReference type="HOGENOM" id="CLU_3218263_0_0_6"/>
<name>B8KUZ1_9GAMM</name>
<evidence type="ECO:0000313" key="2">
    <source>
        <dbReference type="Proteomes" id="UP000004699"/>
    </source>
</evidence>
<reference evidence="2" key="1">
    <citation type="journal article" date="2013" name="BMC Microbiol.">
        <title>Taxonomy and evolution of bacteriochlorophyll a-containing members of the OM60/NOR5 clade of marine gammaproteobacteria: description of Luminiphilus syltensis gen. nov., sp. nov., reclassification of Haliea rubra as Pseudohaliea rubra gen. nov., comb. nov., and emendation of Chromatocurvus halotolerans.</title>
        <authorList>
            <person name="Spring S."/>
            <person name="Riedel T."/>
            <person name="Sproer C."/>
            <person name="Yan S."/>
            <person name="Harder J."/>
            <person name="Fuchs B.M."/>
        </authorList>
    </citation>
    <scope>NUCLEOTIDE SEQUENCE [LARGE SCALE GENOMIC DNA]</scope>
    <source>
        <strain evidence="2">NOR51-B</strain>
    </source>
</reference>
<sequence length="44" mass="5174">MFDRENLVNTLRMAPFRSVSLREFDGDLDHPSRDFESIYAIAIK</sequence>
<gene>
    <name evidence="1" type="ORF">NOR51B_790</name>
</gene>
<evidence type="ECO:0000313" key="1">
    <source>
        <dbReference type="EMBL" id="EED34850.1"/>
    </source>
</evidence>
<dbReference type="EMBL" id="DS999411">
    <property type="protein sequence ID" value="EED34850.1"/>
    <property type="molecule type" value="Genomic_DNA"/>
</dbReference>
<keyword evidence="2" id="KW-1185">Reference proteome</keyword>
<organism evidence="1 2">
    <name type="scientific">Luminiphilus syltensis NOR5-1B</name>
    <dbReference type="NCBI Taxonomy" id="565045"/>
    <lineage>
        <taxon>Bacteria</taxon>
        <taxon>Pseudomonadati</taxon>
        <taxon>Pseudomonadota</taxon>
        <taxon>Gammaproteobacteria</taxon>
        <taxon>Cellvibrionales</taxon>
        <taxon>Halieaceae</taxon>
        <taxon>Luminiphilus</taxon>
    </lineage>
</organism>
<dbReference type="AlphaFoldDB" id="B8KUZ1"/>